<dbReference type="Proteomes" id="UP000295254">
    <property type="component" value="Unassembled WGS sequence"/>
</dbReference>
<dbReference type="OrthoDB" id="7156875at2"/>
<keyword evidence="3" id="KW-1185">Reference proteome</keyword>
<reference evidence="3" key="1">
    <citation type="journal article" date="2019" name="bioRxiv">
        <title>Bacterially produced spermidine induces plant systemic susceptibility to pathogens.</title>
        <authorList>
            <person name="Melnyk R.A."/>
            <person name="Beskrovnaya P.A."/>
            <person name="Liu Z."/>
            <person name="Song Y."/>
            <person name="Haney C.H."/>
        </authorList>
    </citation>
    <scope>NUCLEOTIDE SEQUENCE [LARGE SCALE GENOMIC DNA]</scope>
    <source>
        <strain evidence="3">Dha-51</strain>
    </source>
</reference>
<feature type="compositionally biased region" description="Polar residues" evidence="1">
    <location>
        <begin position="95"/>
        <end position="104"/>
    </location>
</feature>
<dbReference type="RefSeq" id="WP_132680174.1">
    <property type="nucleotide sequence ID" value="NZ_LT629803.1"/>
</dbReference>
<dbReference type="STRING" id="95300.SAMN05216558_5908"/>
<evidence type="ECO:0000313" key="2">
    <source>
        <dbReference type="EMBL" id="TDB58474.1"/>
    </source>
</evidence>
<name>A0A1H2PJV1_PSEVA</name>
<evidence type="ECO:0000256" key="1">
    <source>
        <dbReference type="SAM" id="MobiDB-lite"/>
    </source>
</evidence>
<comment type="caution">
    <text evidence="2">The sequence shown here is derived from an EMBL/GenBank/DDBJ whole genome shotgun (WGS) entry which is preliminary data.</text>
</comment>
<dbReference type="AlphaFoldDB" id="A0A1H2PJV1"/>
<accession>A0A1H2PJV1</accession>
<feature type="region of interest" description="Disordered" evidence="1">
    <location>
        <begin position="90"/>
        <end position="127"/>
    </location>
</feature>
<protein>
    <submittedName>
        <fullName evidence="2">Uncharacterized protein</fullName>
    </submittedName>
</protein>
<proteinExistence type="predicted"/>
<gene>
    <name evidence="2" type="ORF">EIY72_23305</name>
</gene>
<sequence>MRSFKWRFAGYGAWVIVHWCAPAYALVPPNFPPMSRDHCLVAGNWYGFYRDKMGLSPICIKLPDTISVKMLDSNADGVVDDIDAISSEVKFVGENPSQDNTDNDGNGIGEDSAGDIPPAPENSGGSRRIMWRQIQ</sequence>
<organism evidence="2 3">
    <name type="scientific">Pseudomonas vancouverensis</name>
    <dbReference type="NCBI Taxonomy" id="95300"/>
    <lineage>
        <taxon>Bacteria</taxon>
        <taxon>Pseudomonadati</taxon>
        <taxon>Pseudomonadota</taxon>
        <taxon>Gammaproteobacteria</taxon>
        <taxon>Pseudomonadales</taxon>
        <taxon>Pseudomonadaceae</taxon>
        <taxon>Pseudomonas</taxon>
    </lineage>
</organism>
<dbReference type="EMBL" id="RRZK01000030">
    <property type="protein sequence ID" value="TDB58474.1"/>
    <property type="molecule type" value="Genomic_DNA"/>
</dbReference>
<evidence type="ECO:0000313" key="3">
    <source>
        <dbReference type="Proteomes" id="UP000295254"/>
    </source>
</evidence>